<dbReference type="EMBL" id="JACHJV010000001">
    <property type="protein sequence ID" value="MBB4925241.1"/>
    <property type="molecule type" value="Genomic_DNA"/>
</dbReference>
<evidence type="ECO:0000313" key="2">
    <source>
        <dbReference type="EMBL" id="MBB4925241.1"/>
    </source>
</evidence>
<dbReference type="RefSeq" id="WP_184943644.1">
    <property type="nucleotide sequence ID" value="NZ_JACHJV010000001.1"/>
</dbReference>
<gene>
    <name evidence="2" type="ORF">FHR34_004234</name>
</gene>
<evidence type="ECO:0000313" key="3">
    <source>
        <dbReference type="Proteomes" id="UP000540506"/>
    </source>
</evidence>
<accession>A0A7W7R5H9</accession>
<feature type="region of interest" description="Disordered" evidence="1">
    <location>
        <begin position="1"/>
        <end position="30"/>
    </location>
</feature>
<protein>
    <submittedName>
        <fullName evidence="2">Uncharacterized protein</fullName>
    </submittedName>
</protein>
<comment type="caution">
    <text evidence="2">The sequence shown here is derived from an EMBL/GenBank/DDBJ whole genome shotgun (WGS) entry which is preliminary data.</text>
</comment>
<feature type="region of interest" description="Disordered" evidence="1">
    <location>
        <begin position="48"/>
        <end position="71"/>
    </location>
</feature>
<evidence type="ECO:0000256" key="1">
    <source>
        <dbReference type="SAM" id="MobiDB-lite"/>
    </source>
</evidence>
<reference evidence="2 3" key="1">
    <citation type="submission" date="2020-08" db="EMBL/GenBank/DDBJ databases">
        <title>Sequencing the genomes of 1000 actinobacteria strains.</title>
        <authorList>
            <person name="Klenk H.-P."/>
        </authorList>
    </citation>
    <scope>NUCLEOTIDE SEQUENCE [LARGE SCALE GENOMIC DNA]</scope>
    <source>
        <strain evidence="2 3">DSM 41654</strain>
    </source>
</reference>
<name>A0A7W7R5H9_KITKI</name>
<keyword evidence="3" id="KW-1185">Reference proteome</keyword>
<sequence length="71" mass="7097">MESSTPATVTTTTTVDQAVDKDSAESTAKDVPMSRLLAATAAAAAVCTPPKAGDQGSTCTRVPSGAKSQRV</sequence>
<proteinExistence type="predicted"/>
<dbReference type="AlphaFoldDB" id="A0A7W7R5H9"/>
<dbReference type="Proteomes" id="UP000540506">
    <property type="component" value="Unassembled WGS sequence"/>
</dbReference>
<feature type="compositionally biased region" description="Basic and acidic residues" evidence="1">
    <location>
        <begin position="18"/>
        <end position="28"/>
    </location>
</feature>
<organism evidence="2 3">
    <name type="scientific">Kitasatospora kifunensis</name>
    <name type="common">Streptomyces kifunensis</name>
    <dbReference type="NCBI Taxonomy" id="58351"/>
    <lineage>
        <taxon>Bacteria</taxon>
        <taxon>Bacillati</taxon>
        <taxon>Actinomycetota</taxon>
        <taxon>Actinomycetes</taxon>
        <taxon>Kitasatosporales</taxon>
        <taxon>Streptomycetaceae</taxon>
        <taxon>Kitasatospora</taxon>
    </lineage>
</organism>